<reference evidence="1 2" key="1">
    <citation type="submission" date="2024-04" db="EMBL/GenBank/DDBJ databases">
        <title>Novel genus in family Flammeovirgaceae.</title>
        <authorList>
            <person name="Nguyen T.H."/>
            <person name="Vuong T.Q."/>
            <person name="Le H."/>
            <person name="Kim S.-G."/>
        </authorList>
    </citation>
    <scope>NUCLEOTIDE SEQUENCE [LARGE SCALE GENOMIC DNA]</scope>
    <source>
        <strain evidence="1 2">JCM 23209</strain>
    </source>
</reference>
<dbReference type="AlphaFoldDB" id="A0AAW9S1D1"/>
<dbReference type="RefSeq" id="WP_346822696.1">
    <property type="nucleotide sequence ID" value="NZ_JBDKWZ010000011.1"/>
</dbReference>
<comment type="caution">
    <text evidence="1">The sequence shown here is derived from an EMBL/GenBank/DDBJ whole genome shotgun (WGS) entry which is preliminary data.</text>
</comment>
<evidence type="ECO:0000313" key="2">
    <source>
        <dbReference type="Proteomes" id="UP001403385"/>
    </source>
</evidence>
<organism evidence="1 2">
    <name type="scientific">Rapidithrix thailandica</name>
    <dbReference type="NCBI Taxonomy" id="413964"/>
    <lineage>
        <taxon>Bacteria</taxon>
        <taxon>Pseudomonadati</taxon>
        <taxon>Bacteroidota</taxon>
        <taxon>Cytophagia</taxon>
        <taxon>Cytophagales</taxon>
        <taxon>Flammeovirgaceae</taxon>
        <taxon>Rapidithrix</taxon>
    </lineage>
</organism>
<dbReference type="Pfam" id="PF16267">
    <property type="entry name" value="DUF4920"/>
    <property type="match status" value="1"/>
</dbReference>
<accession>A0AAW9S1D1</accession>
<sequence>MKKIILVVLAGLTFTACEKKPETQTTATGQTPDQELAQVEHKTYGETIEISNAMSLDQMEEKLQTIDSLEATVSGKVLEVCKVKGCWMKLQSSDNNIVRVTFKDYGFFVDQDIVGKEATVKGMAKKQVISRETLQHYAEDAGKSKEEIAAIQEDKVELAFVAEGVVVK</sequence>
<protein>
    <submittedName>
        <fullName evidence="1">DUF4920 domain-containing protein</fullName>
    </submittedName>
</protein>
<dbReference type="PROSITE" id="PS51257">
    <property type="entry name" value="PROKAR_LIPOPROTEIN"/>
    <property type="match status" value="1"/>
</dbReference>
<dbReference type="Proteomes" id="UP001403385">
    <property type="component" value="Unassembled WGS sequence"/>
</dbReference>
<dbReference type="InterPro" id="IPR032577">
    <property type="entry name" value="DUF4920"/>
</dbReference>
<keyword evidence="2" id="KW-1185">Reference proteome</keyword>
<dbReference type="EMBL" id="JBDKWZ010000011">
    <property type="protein sequence ID" value="MEN7549917.1"/>
    <property type="molecule type" value="Genomic_DNA"/>
</dbReference>
<proteinExistence type="predicted"/>
<gene>
    <name evidence="1" type="ORF">AAG747_18475</name>
</gene>
<evidence type="ECO:0000313" key="1">
    <source>
        <dbReference type="EMBL" id="MEN7549917.1"/>
    </source>
</evidence>
<name>A0AAW9S1D1_9BACT</name>